<organism evidence="1 2">
    <name type="scientific">Pseudoalteromonas ulvae</name>
    <dbReference type="NCBI Taxonomy" id="107327"/>
    <lineage>
        <taxon>Bacteria</taxon>
        <taxon>Pseudomonadati</taxon>
        <taxon>Pseudomonadota</taxon>
        <taxon>Gammaproteobacteria</taxon>
        <taxon>Alteromonadales</taxon>
        <taxon>Pseudoalteromonadaceae</taxon>
        <taxon>Pseudoalteromonas</taxon>
    </lineage>
</organism>
<sequence length="117" mass="13249">MQVTDLRVFIPSKDFALSKAFYQQWGFEVGFESDELCELIHSECSFFLQNFYHAGLAENLMMQLVVGDIEQVANQLGSMDLANFAARTASITELPHGKVLHLWGPAGELWHITEFHS</sequence>
<dbReference type="Proteomes" id="UP000194841">
    <property type="component" value="Unassembled WGS sequence"/>
</dbReference>
<protein>
    <submittedName>
        <fullName evidence="1">Lactoylglutathione lyase</fullName>
    </submittedName>
</protein>
<keyword evidence="2" id="KW-1185">Reference proteome</keyword>
<dbReference type="OrthoDB" id="674527at2"/>
<dbReference type="InterPro" id="IPR029068">
    <property type="entry name" value="Glyas_Bleomycin-R_OHBP_Dase"/>
</dbReference>
<evidence type="ECO:0000313" key="2">
    <source>
        <dbReference type="Proteomes" id="UP000194841"/>
    </source>
</evidence>
<dbReference type="Gene3D" id="3.10.180.10">
    <property type="entry name" value="2,3-Dihydroxybiphenyl 1,2-Dioxygenase, domain 1"/>
    <property type="match status" value="1"/>
</dbReference>
<dbReference type="GO" id="GO:0016829">
    <property type="term" value="F:lyase activity"/>
    <property type="evidence" value="ECO:0007669"/>
    <property type="project" value="UniProtKB-KW"/>
</dbReference>
<gene>
    <name evidence="1" type="ORF">B1199_08185</name>
</gene>
<keyword evidence="1" id="KW-0456">Lyase</keyword>
<evidence type="ECO:0000313" key="1">
    <source>
        <dbReference type="EMBL" id="OUL58305.1"/>
    </source>
</evidence>
<accession>A0A244CRR7</accession>
<dbReference type="RefSeq" id="WP_086743611.1">
    <property type="nucleotide sequence ID" value="NZ_MWPV01000002.1"/>
</dbReference>
<comment type="caution">
    <text evidence="1">The sequence shown here is derived from an EMBL/GenBank/DDBJ whole genome shotgun (WGS) entry which is preliminary data.</text>
</comment>
<dbReference type="EMBL" id="MWPV01000002">
    <property type="protein sequence ID" value="OUL58305.1"/>
    <property type="molecule type" value="Genomic_DNA"/>
</dbReference>
<reference evidence="1 2" key="1">
    <citation type="submission" date="2017-02" db="EMBL/GenBank/DDBJ databases">
        <title>Pseudoalteromonas ulvae TC14 Genome.</title>
        <authorList>
            <person name="Molmeret M."/>
        </authorList>
    </citation>
    <scope>NUCLEOTIDE SEQUENCE [LARGE SCALE GENOMIC DNA]</scope>
    <source>
        <strain evidence="1">TC14</strain>
    </source>
</reference>
<dbReference type="SUPFAM" id="SSF54593">
    <property type="entry name" value="Glyoxalase/Bleomycin resistance protein/Dihydroxybiphenyl dioxygenase"/>
    <property type="match status" value="1"/>
</dbReference>
<dbReference type="AlphaFoldDB" id="A0A244CRR7"/>
<name>A0A244CRR7_PSEDV</name>
<proteinExistence type="predicted"/>